<gene>
    <name evidence="1" type="ORF">N657DRAFT_658514</name>
</gene>
<evidence type="ECO:0000313" key="1">
    <source>
        <dbReference type="EMBL" id="KAK4120381.1"/>
    </source>
</evidence>
<dbReference type="Gene3D" id="2.60.120.260">
    <property type="entry name" value="Galactose-binding domain-like"/>
    <property type="match status" value="1"/>
</dbReference>
<reference evidence="1" key="2">
    <citation type="submission" date="2023-05" db="EMBL/GenBank/DDBJ databases">
        <authorList>
            <consortium name="Lawrence Berkeley National Laboratory"/>
            <person name="Steindorff A."/>
            <person name="Hensen N."/>
            <person name="Bonometti L."/>
            <person name="Westerberg I."/>
            <person name="Brannstrom I.O."/>
            <person name="Guillou S."/>
            <person name="Cros-Aarteil S."/>
            <person name="Calhoun S."/>
            <person name="Haridas S."/>
            <person name="Kuo A."/>
            <person name="Mondo S."/>
            <person name="Pangilinan J."/>
            <person name="Riley R."/>
            <person name="Labutti K."/>
            <person name="Andreopoulos B."/>
            <person name="Lipzen A."/>
            <person name="Chen C."/>
            <person name="Yanf M."/>
            <person name="Daum C."/>
            <person name="Ng V."/>
            <person name="Clum A."/>
            <person name="Ohm R."/>
            <person name="Martin F."/>
            <person name="Silar P."/>
            <person name="Natvig D."/>
            <person name="Lalanne C."/>
            <person name="Gautier V."/>
            <person name="Ament-Velasquez S.L."/>
            <person name="Kruys A."/>
            <person name="Hutchinson M.I."/>
            <person name="Powell A.J."/>
            <person name="Barry K."/>
            <person name="Miller A.N."/>
            <person name="Grigoriev I.V."/>
            <person name="Debuchy R."/>
            <person name="Gladieux P."/>
            <person name="Thoren M.H."/>
            <person name="Johannesson H."/>
        </authorList>
    </citation>
    <scope>NUCLEOTIDE SEQUENCE</scope>
    <source>
        <strain evidence="1">CBS 731.68</strain>
    </source>
</reference>
<dbReference type="GeneID" id="87831674"/>
<dbReference type="EMBL" id="MU853239">
    <property type="protein sequence ID" value="KAK4120381.1"/>
    <property type="molecule type" value="Genomic_DNA"/>
</dbReference>
<reference evidence="1" key="1">
    <citation type="journal article" date="2023" name="Mol. Phylogenet. Evol.">
        <title>Genome-scale phylogeny and comparative genomics of the fungal order Sordariales.</title>
        <authorList>
            <person name="Hensen N."/>
            <person name="Bonometti L."/>
            <person name="Westerberg I."/>
            <person name="Brannstrom I.O."/>
            <person name="Guillou S."/>
            <person name="Cros-Aarteil S."/>
            <person name="Calhoun S."/>
            <person name="Haridas S."/>
            <person name="Kuo A."/>
            <person name="Mondo S."/>
            <person name="Pangilinan J."/>
            <person name="Riley R."/>
            <person name="LaButti K."/>
            <person name="Andreopoulos B."/>
            <person name="Lipzen A."/>
            <person name="Chen C."/>
            <person name="Yan M."/>
            <person name="Daum C."/>
            <person name="Ng V."/>
            <person name="Clum A."/>
            <person name="Steindorff A."/>
            <person name="Ohm R.A."/>
            <person name="Martin F."/>
            <person name="Silar P."/>
            <person name="Natvig D.O."/>
            <person name="Lalanne C."/>
            <person name="Gautier V."/>
            <person name="Ament-Velasquez S.L."/>
            <person name="Kruys A."/>
            <person name="Hutchinson M.I."/>
            <person name="Powell A.J."/>
            <person name="Barry K."/>
            <person name="Miller A.N."/>
            <person name="Grigoriev I.V."/>
            <person name="Debuchy R."/>
            <person name="Gladieux P."/>
            <person name="Hiltunen Thoren M."/>
            <person name="Johannesson H."/>
        </authorList>
    </citation>
    <scope>NUCLEOTIDE SEQUENCE</scope>
    <source>
        <strain evidence="1">CBS 731.68</strain>
    </source>
</reference>
<accession>A0AAN6Z001</accession>
<evidence type="ECO:0008006" key="3">
    <source>
        <dbReference type="Google" id="ProtNLM"/>
    </source>
</evidence>
<keyword evidence="2" id="KW-1185">Reference proteome</keyword>
<name>A0AAN6Z001_9PEZI</name>
<dbReference type="RefSeq" id="XP_062644152.1">
    <property type="nucleotide sequence ID" value="XM_062794905.1"/>
</dbReference>
<sequence length="309" mass="32161">MPCRGKCAAAVLGVGEAFCSSYLSLEPATETVTATATVTSVQTITETSFDVVTLTTLTTTITGPTTTIYAKREEKPSADPASQILAQCGNAASRVSSACSCIFSTTSTVTAVEIVTATEAAEVTVTTTATITTDVTITEHATPTVTVSQPIVNGGFEGYRTTGNILPWTTGGTGGRVEVINGVNPCASGGYCAGGQVVVRAYPPTTGGGYASLFQESFTAKASSTYSLSFMYRCLNYDTTTSIEVYYKGAKIGTAKGCTSGAAFTRVTSGIQFTTDETGAGSLEVRFVNPSNLPYLYFYADDFQATRNQ</sequence>
<organism evidence="1 2">
    <name type="scientific">Parathielavia appendiculata</name>
    <dbReference type="NCBI Taxonomy" id="2587402"/>
    <lineage>
        <taxon>Eukaryota</taxon>
        <taxon>Fungi</taxon>
        <taxon>Dikarya</taxon>
        <taxon>Ascomycota</taxon>
        <taxon>Pezizomycotina</taxon>
        <taxon>Sordariomycetes</taxon>
        <taxon>Sordariomycetidae</taxon>
        <taxon>Sordariales</taxon>
        <taxon>Chaetomiaceae</taxon>
        <taxon>Parathielavia</taxon>
    </lineage>
</organism>
<proteinExistence type="predicted"/>
<dbReference type="Proteomes" id="UP001302602">
    <property type="component" value="Unassembled WGS sequence"/>
</dbReference>
<protein>
    <recommendedName>
        <fullName evidence="3">CBM-cenC domain-containing protein</fullName>
    </recommendedName>
</protein>
<dbReference type="AlphaFoldDB" id="A0AAN6Z001"/>
<comment type="caution">
    <text evidence="1">The sequence shown here is derived from an EMBL/GenBank/DDBJ whole genome shotgun (WGS) entry which is preliminary data.</text>
</comment>
<evidence type="ECO:0000313" key="2">
    <source>
        <dbReference type="Proteomes" id="UP001302602"/>
    </source>
</evidence>